<sequence length="256" mass="29697">MKFYIAFRYWERLSMATNNLIALTALASYSGLQVVVPFYYNLSAFRNTLRSHGYSTLVNWETFQSVCQDKLDLLIRFSYGKEAFRRQQTTEIQSLQTRRGFNISKTVGVDSGMLRSIDSFVDKVVKGNIHYSLLPHHVAFFNEKLLEIVDDFINKTLGSNYISHHIRAEQILKQFKCLQMSQKQHLNELFDNMVFLQPHFYNIKDKGAVAIVEMALLISGKQLFLTGGGSFEYTIRALFIKRSPFSFDKVHEVCTW</sequence>
<keyword evidence="1" id="KW-0812">Transmembrane</keyword>
<keyword evidence="1" id="KW-0472">Membrane</keyword>
<evidence type="ECO:0008006" key="4">
    <source>
        <dbReference type="Google" id="ProtNLM"/>
    </source>
</evidence>
<proteinExistence type="predicted"/>
<evidence type="ECO:0000256" key="1">
    <source>
        <dbReference type="SAM" id="Phobius"/>
    </source>
</evidence>
<evidence type="ECO:0000313" key="3">
    <source>
        <dbReference type="Proteomes" id="UP001159405"/>
    </source>
</evidence>
<feature type="transmembrane region" description="Helical" evidence="1">
    <location>
        <begin position="20"/>
        <end position="40"/>
    </location>
</feature>
<reference evidence="2 3" key="1">
    <citation type="submission" date="2022-05" db="EMBL/GenBank/DDBJ databases">
        <authorList>
            <consortium name="Genoscope - CEA"/>
            <person name="William W."/>
        </authorList>
    </citation>
    <scope>NUCLEOTIDE SEQUENCE [LARGE SCALE GENOMIC DNA]</scope>
</reference>
<comment type="caution">
    <text evidence="2">The sequence shown here is derived from an EMBL/GenBank/DDBJ whole genome shotgun (WGS) entry which is preliminary data.</text>
</comment>
<keyword evidence="1" id="KW-1133">Transmembrane helix</keyword>
<organism evidence="2 3">
    <name type="scientific">Porites lobata</name>
    <dbReference type="NCBI Taxonomy" id="104759"/>
    <lineage>
        <taxon>Eukaryota</taxon>
        <taxon>Metazoa</taxon>
        <taxon>Cnidaria</taxon>
        <taxon>Anthozoa</taxon>
        <taxon>Hexacorallia</taxon>
        <taxon>Scleractinia</taxon>
        <taxon>Fungiina</taxon>
        <taxon>Poritidae</taxon>
        <taxon>Porites</taxon>
    </lineage>
</organism>
<dbReference type="Proteomes" id="UP001159405">
    <property type="component" value="Unassembled WGS sequence"/>
</dbReference>
<accession>A0ABN8NHA5</accession>
<evidence type="ECO:0000313" key="2">
    <source>
        <dbReference type="EMBL" id="CAH3109518.1"/>
    </source>
</evidence>
<keyword evidence="3" id="KW-1185">Reference proteome</keyword>
<gene>
    <name evidence="2" type="ORF">PLOB_00018868</name>
</gene>
<name>A0ABN8NHA5_9CNID</name>
<dbReference type="EMBL" id="CALNXK010000022">
    <property type="protein sequence ID" value="CAH3109518.1"/>
    <property type="molecule type" value="Genomic_DNA"/>
</dbReference>
<protein>
    <recommendedName>
        <fullName evidence="4">O-fucosyltransferase family protein</fullName>
    </recommendedName>
</protein>